<dbReference type="EMBL" id="DVFW01000006">
    <property type="protein sequence ID" value="HIQ79850.1"/>
    <property type="molecule type" value="Genomic_DNA"/>
</dbReference>
<evidence type="ECO:0000256" key="7">
    <source>
        <dbReference type="SAM" id="Phobius"/>
    </source>
</evidence>
<reference evidence="8" key="1">
    <citation type="submission" date="2020-10" db="EMBL/GenBank/DDBJ databases">
        <authorList>
            <person name="Gilroy R."/>
        </authorList>
    </citation>
    <scope>NUCLEOTIDE SEQUENCE</scope>
    <source>
        <strain evidence="8">ChiSjej1B19-3389</strain>
    </source>
</reference>
<accession>A0A9D1CUX1</accession>
<evidence type="ECO:0000256" key="4">
    <source>
        <dbReference type="ARBA" id="ARBA00022989"/>
    </source>
</evidence>
<evidence type="ECO:0000256" key="3">
    <source>
        <dbReference type="ARBA" id="ARBA00022692"/>
    </source>
</evidence>
<comment type="caution">
    <text evidence="8">The sequence shown here is derived from an EMBL/GenBank/DDBJ whole genome shotgun (WGS) entry which is preliminary data.</text>
</comment>
<evidence type="ECO:0000313" key="8">
    <source>
        <dbReference type="EMBL" id="HIQ79850.1"/>
    </source>
</evidence>
<comment type="subcellular location">
    <subcellularLocation>
        <location evidence="1">Cell membrane</location>
    </subcellularLocation>
</comment>
<evidence type="ECO:0000256" key="6">
    <source>
        <dbReference type="SAM" id="Coils"/>
    </source>
</evidence>
<gene>
    <name evidence="8" type="ORF">IAD32_01015</name>
</gene>
<proteinExistence type="predicted"/>
<feature type="coiled-coil region" evidence="6">
    <location>
        <begin position="41"/>
        <end position="68"/>
    </location>
</feature>
<keyword evidence="6" id="KW-0175">Coiled coil</keyword>
<keyword evidence="2" id="KW-1003">Cell membrane</keyword>
<sequence length="132" mass="14308">MSDNISLSVTLLITGFVVVFLVLILLIAIIKLYSTAVYNAQNRSAQKKAEKERQARLAEQEALKKEQVVSSVQSPSDEANGAGVSLETVAVITAAVDAMYGTGRAKVKSIKRLPRTRPVWSTAGLMDQTKPF</sequence>
<name>A0A9D1CUX1_9FIRM</name>
<evidence type="ECO:0000256" key="1">
    <source>
        <dbReference type="ARBA" id="ARBA00004236"/>
    </source>
</evidence>
<dbReference type="AlphaFoldDB" id="A0A9D1CUX1"/>
<dbReference type="InterPro" id="IPR005899">
    <property type="entry name" value="Na_pump_deCOase"/>
</dbReference>
<dbReference type="GO" id="GO:0036376">
    <property type="term" value="P:sodium ion export across plasma membrane"/>
    <property type="evidence" value="ECO:0007669"/>
    <property type="project" value="InterPro"/>
</dbReference>
<evidence type="ECO:0000313" key="9">
    <source>
        <dbReference type="Proteomes" id="UP000886787"/>
    </source>
</evidence>
<dbReference type="GO" id="GO:0015081">
    <property type="term" value="F:sodium ion transmembrane transporter activity"/>
    <property type="evidence" value="ECO:0007669"/>
    <property type="project" value="InterPro"/>
</dbReference>
<keyword evidence="5 7" id="KW-0472">Membrane</keyword>
<dbReference type="Proteomes" id="UP000886787">
    <property type="component" value="Unassembled WGS sequence"/>
</dbReference>
<organism evidence="8 9">
    <name type="scientific">Candidatus Scatavimonas merdigallinarum</name>
    <dbReference type="NCBI Taxonomy" id="2840914"/>
    <lineage>
        <taxon>Bacteria</taxon>
        <taxon>Bacillati</taxon>
        <taxon>Bacillota</taxon>
        <taxon>Clostridia</taxon>
        <taxon>Eubacteriales</taxon>
        <taxon>Oscillospiraceae</taxon>
        <taxon>Oscillospiraceae incertae sedis</taxon>
        <taxon>Candidatus Scatavimonas</taxon>
    </lineage>
</organism>
<keyword evidence="3 7" id="KW-0812">Transmembrane</keyword>
<reference evidence="8" key="2">
    <citation type="journal article" date="2021" name="PeerJ">
        <title>Extensive microbial diversity within the chicken gut microbiome revealed by metagenomics and culture.</title>
        <authorList>
            <person name="Gilroy R."/>
            <person name="Ravi A."/>
            <person name="Getino M."/>
            <person name="Pursley I."/>
            <person name="Horton D.L."/>
            <person name="Alikhan N.F."/>
            <person name="Baker D."/>
            <person name="Gharbi K."/>
            <person name="Hall N."/>
            <person name="Watson M."/>
            <person name="Adriaenssens E.M."/>
            <person name="Foster-Nyarko E."/>
            <person name="Jarju S."/>
            <person name="Secka A."/>
            <person name="Antonio M."/>
            <person name="Oren A."/>
            <person name="Chaudhuri R.R."/>
            <person name="La Ragione R."/>
            <person name="Hildebrand F."/>
            <person name="Pallen M.J."/>
        </authorList>
    </citation>
    <scope>NUCLEOTIDE SEQUENCE</scope>
    <source>
        <strain evidence="8">ChiSjej1B19-3389</strain>
    </source>
</reference>
<keyword evidence="4 7" id="KW-1133">Transmembrane helix</keyword>
<protein>
    <submittedName>
        <fullName evidence="8">OadG family protein</fullName>
    </submittedName>
</protein>
<feature type="transmembrane region" description="Helical" evidence="7">
    <location>
        <begin position="12"/>
        <end position="33"/>
    </location>
</feature>
<evidence type="ECO:0000256" key="2">
    <source>
        <dbReference type="ARBA" id="ARBA00022475"/>
    </source>
</evidence>
<dbReference type="Pfam" id="PF04277">
    <property type="entry name" value="OAD_gamma"/>
    <property type="match status" value="1"/>
</dbReference>
<dbReference type="GO" id="GO:0005886">
    <property type="term" value="C:plasma membrane"/>
    <property type="evidence" value="ECO:0007669"/>
    <property type="project" value="UniProtKB-SubCell"/>
</dbReference>
<evidence type="ECO:0000256" key="5">
    <source>
        <dbReference type="ARBA" id="ARBA00023136"/>
    </source>
</evidence>